<evidence type="ECO:0000256" key="1">
    <source>
        <dbReference type="SAM" id="SignalP"/>
    </source>
</evidence>
<sequence>MILRFSVFILLFSTCLILSARIDLQNTGGDDSEEEELDEQFTDKNQNQYASTQENVRSTETIASPVRILKEKKKRCAAAAAISQIKNQVYLC</sequence>
<feature type="signal peptide" evidence="1">
    <location>
        <begin position="1"/>
        <end position="19"/>
    </location>
</feature>
<keyword evidence="1" id="KW-0732">Signal</keyword>
<keyword evidence="2" id="KW-1185">Reference proteome</keyword>
<dbReference type="WBParaSite" id="Csp11.Scaffold629.g15311.t1">
    <property type="protein sequence ID" value="Csp11.Scaffold629.g15311.t1"/>
    <property type="gene ID" value="Csp11.Scaffold629.g15311"/>
</dbReference>
<feature type="chain" id="PRO_5009308560" evidence="1">
    <location>
        <begin position="20"/>
        <end position="92"/>
    </location>
</feature>
<proteinExistence type="predicted"/>
<dbReference type="AlphaFoldDB" id="A0A1I7U6C9"/>
<accession>A0A1I7U6C9</accession>
<evidence type="ECO:0000313" key="2">
    <source>
        <dbReference type="Proteomes" id="UP000095282"/>
    </source>
</evidence>
<evidence type="ECO:0000313" key="3">
    <source>
        <dbReference type="WBParaSite" id="Csp11.Scaffold629.g15311.t1"/>
    </source>
</evidence>
<organism evidence="2 3">
    <name type="scientific">Caenorhabditis tropicalis</name>
    <dbReference type="NCBI Taxonomy" id="1561998"/>
    <lineage>
        <taxon>Eukaryota</taxon>
        <taxon>Metazoa</taxon>
        <taxon>Ecdysozoa</taxon>
        <taxon>Nematoda</taxon>
        <taxon>Chromadorea</taxon>
        <taxon>Rhabditida</taxon>
        <taxon>Rhabditina</taxon>
        <taxon>Rhabditomorpha</taxon>
        <taxon>Rhabditoidea</taxon>
        <taxon>Rhabditidae</taxon>
        <taxon>Peloderinae</taxon>
        <taxon>Caenorhabditis</taxon>
    </lineage>
</organism>
<dbReference type="Proteomes" id="UP000095282">
    <property type="component" value="Unplaced"/>
</dbReference>
<name>A0A1I7U6C9_9PELO</name>
<reference evidence="3" key="1">
    <citation type="submission" date="2016-11" db="UniProtKB">
        <authorList>
            <consortium name="WormBaseParasite"/>
        </authorList>
    </citation>
    <scope>IDENTIFICATION</scope>
</reference>
<protein>
    <submittedName>
        <fullName evidence="3">Secreted protein</fullName>
    </submittedName>
</protein>